<evidence type="ECO:0000313" key="2">
    <source>
        <dbReference type="EMBL" id="KDQ64463.1"/>
    </source>
</evidence>
<dbReference type="EMBL" id="KL197709">
    <property type="protein sequence ID" value="KDQ64463.1"/>
    <property type="molecule type" value="Genomic_DNA"/>
</dbReference>
<dbReference type="AlphaFoldDB" id="A0A067QBN9"/>
<dbReference type="OrthoDB" id="5370359at2759"/>
<gene>
    <name evidence="2" type="ORF">JAAARDRAFT_118704</name>
</gene>
<sequence>MATTSEATNSRKRKSDASASTSKGKKARTSVGALLDAILSNPLSYEISDDKDAVRRTLVEIAQYAQSLEHAAANGGGPVPQPKTRQELEDAAEKIRKAAVSGIKKQMKWRDSCKTGTAKWSYDGICPDPEVFGVMLNLGGPPKFKNKKFPTADFEDLIGDISVSIRYDTLKITSNDVNVHWKDGGEFKFSGTYGK</sequence>
<evidence type="ECO:0000313" key="3">
    <source>
        <dbReference type="Proteomes" id="UP000027265"/>
    </source>
</evidence>
<dbReference type="Proteomes" id="UP000027265">
    <property type="component" value="Unassembled WGS sequence"/>
</dbReference>
<evidence type="ECO:0000256" key="1">
    <source>
        <dbReference type="SAM" id="MobiDB-lite"/>
    </source>
</evidence>
<dbReference type="HOGENOM" id="CLU_102039_0_0_1"/>
<accession>A0A067QBN9</accession>
<organism evidence="2 3">
    <name type="scientific">Jaapia argillacea MUCL 33604</name>
    <dbReference type="NCBI Taxonomy" id="933084"/>
    <lineage>
        <taxon>Eukaryota</taxon>
        <taxon>Fungi</taxon>
        <taxon>Dikarya</taxon>
        <taxon>Basidiomycota</taxon>
        <taxon>Agaricomycotina</taxon>
        <taxon>Agaricomycetes</taxon>
        <taxon>Agaricomycetidae</taxon>
        <taxon>Jaapiales</taxon>
        <taxon>Jaapiaceae</taxon>
        <taxon>Jaapia</taxon>
    </lineage>
</organism>
<keyword evidence="3" id="KW-1185">Reference proteome</keyword>
<protein>
    <submittedName>
        <fullName evidence="2">Uncharacterized protein</fullName>
    </submittedName>
</protein>
<proteinExistence type="predicted"/>
<dbReference type="InParanoid" id="A0A067QBN9"/>
<name>A0A067QBN9_9AGAM</name>
<reference evidence="3" key="1">
    <citation type="journal article" date="2014" name="Proc. Natl. Acad. Sci. U.S.A.">
        <title>Extensive sampling of basidiomycete genomes demonstrates inadequacy of the white-rot/brown-rot paradigm for wood decay fungi.</title>
        <authorList>
            <person name="Riley R."/>
            <person name="Salamov A.A."/>
            <person name="Brown D.W."/>
            <person name="Nagy L.G."/>
            <person name="Floudas D."/>
            <person name="Held B.W."/>
            <person name="Levasseur A."/>
            <person name="Lombard V."/>
            <person name="Morin E."/>
            <person name="Otillar R."/>
            <person name="Lindquist E.A."/>
            <person name="Sun H."/>
            <person name="LaButti K.M."/>
            <person name="Schmutz J."/>
            <person name="Jabbour D."/>
            <person name="Luo H."/>
            <person name="Baker S.E."/>
            <person name="Pisabarro A.G."/>
            <person name="Walton J.D."/>
            <person name="Blanchette R.A."/>
            <person name="Henrissat B."/>
            <person name="Martin F."/>
            <person name="Cullen D."/>
            <person name="Hibbett D.S."/>
            <person name="Grigoriev I.V."/>
        </authorList>
    </citation>
    <scope>NUCLEOTIDE SEQUENCE [LARGE SCALE GENOMIC DNA]</scope>
    <source>
        <strain evidence="3">MUCL 33604</strain>
    </source>
</reference>
<feature type="region of interest" description="Disordered" evidence="1">
    <location>
        <begin position="1"/>
        <end position="28"/>
    </location>
</feature>